<protein>
    <submittedName>
        <fullName evidence="3">Uncharacterized protein</fullName>
    </submittedName>
</protein>
<dbReference type="Proteomes" id="UP000887540">
    <property type="component" value="Unplaced"/>
</dbReference>
<dbReference type="AlphaFoldDB" id="A0A914DT97"/>
<feature type="region of interest" description="Disordered" evidence="1">
    <location>
        <begin position="1"/>
        <end position="45"/>
    </location>
</feature>
<evidence type="ECO:0000256" key="1">
    <source>
        <dbReference type="SAM" id="MobiDB-lite"/>
    </source>
</evidence>
<feature type="compositionally biased region" description="Polar residues" evidence="1">
    <location>
        <begin position="101"/>
        <end position="110"/>
    </location>
</feature>
<reference evidence="3" key="1">
    <citation type="submission" date="2022-11" db="UniProtKB">
        <authorList>
            <consortium name="WormBaseParasite"/>
        </authorList>
    </citation>
    <scope>IDENTIFICATION</scope>
</reference>
<feature type="compositionally biased region" description="Polar residues" evidence="1">
    <location>
        <begin position="156"/>
        <end position="171"/>
    </location>
</feature>
<accession>A0A914DT97</accession>
<evidence type="ECO:0000313" key="2">
    <source>
        <dbReference type="Proteomes" id="UP000887540"/>
    </source>
</evidence>
<feature type="compositionally biased region" description="Acidic residues" evidence="1">
    <location>
        <begin position="1"/>
        <end position="11"/>
    </location>
</feature>
<evidence type="ECO:0000313" key="3">
    <source>
        <dbReference type="WBParaSite" id="ACRNAN_scaffold40.g19999.t1"/>
    </source>
</evidence>
<name>A0A914DT97_9BILA</name>
<proteinExistence type="predicted"/>
<sequence length="309" mass="34087">MTAEVDEEEQDQIVSETTPLKIVVGPSRSMSHTPPAGVSISPTHFSPPPHVLHNRAPVSAIPGRLINHKKQLRKYASETCFATRPAIQPDQPSGTGTSSTRNNSDESVPSSGRDIKSSTRVYHVRPVPATVRTSNGKTVINKINRRRQDSDDVSGSIASETTIASGPTTPKNVRLKLKRPKSTGNMGYTNHIYGDGTMNSAGTVTVYDPSYTSATIHSFDSQQQNMLVPVETERRASNFYMDDDSLHEFDDDGNDEFDNVTLMYSKHEKIPMKDFGSEIRATMDIDHLLNKAVLLLDLQETSLEEIFAK</sequence>
<feature type="region of interest" description="Disordered" evidence="1">
    <location>
        <begin position="145"/>
        <end position="173"/>
    </location>
</feature>
<organism evidence="2 3">
    <name type="scientific">Acrobeloides nanus</name>
    <dbReference type="NCBI Taxonomy" id="290746"/>
    <lineage>
        <taxon>Eukaryota</taxon>
        <taxon>Metazoa</taxon>
        <taxon>Ecdysozoa</taxon>
        <taxon>Nematoda</taxon>
        <taxon>Chromadorea</taxon>
        <taxon>Rhabditida</taxon>
        <taxon>Tylenchina</taxon>
        <taxon>Cephalobomorpha</taxon>
        <taxon>Cephaloboidea</taxon>
        <taxon>Cephalobidae</taxon>
        <taxon>Acrobeloides</taxon>
    </lineage>
</organism>
<feature type="region of interest" description="Disordered" evidence="1">
    <location>
        <begin position="82"/>
        <end position="122"/>
    </location>
</feature>
<keyword evidence="2" id="KW-1185">Reference proteome</keyword>
<dbReference type="WBParaSite" id="ACRNAN_scaffold40.g19999.t1">
    <property type="protein sequence ID" value="ACRNAN_scaffold40.g19999.t1"/>
    <property type="gene ID" value="ACRNAN_scaffold40.g19999"/>
</dbReference>